<sequence length="273" mass="30207">MNLADQRADLGVLVKRAAGLHRFCLRLERGHELLEDRALHVHALGSQAHLACVLEARTGDGRDRVVEVAIRKHQRRVLAAQLQGHGPDAIRARLHDGSTRARLAGERDAVDVGVPGEERPRRIHAKAVDDVVNPLGHAHLVHHLAQQRGRAGRGLRRLDHHRVAAGQRWSAFPGHQQQRQIPRADDGDDATRHAHAIAARRLAVGRAHLERFGGRILDGVCEHLEVGRAARNVHMRCEVRRLARVGNLGLKEVVEAVVDLGHQPVKELAALHH</sequence>
<dbReference type="EMBL" id="VSSQ01015472">
    <property type="protein sequence ID" value="MPM55857.1"/>
    <property type="molecule type" value="Genomic_DNA"/>
</dbReference>
<dbReference type="AlphaFoldDB" id="A0A645AS05"/>
<name>A0A645AS05_9ZZZZ</name>
<accession>A0A645AS05</accession>
<protein>
    <submittedName>
        <fullName evidence="1">Uncharacterized protein</fullName>
    </submittedName>
</protein>
<evidence type="ECO:0000313" key="1">
    <source>
        <dbReference type="EMBL" id="MPM55857.1"/>
    </source>
</evidence>
<organism evidence="1">
    <name type="scientific">bioreactor metagenome</name>
    <dbReference type="NCBI Taxonomy" id="1076179"/>
    <lineage>
        <taxon>unclassified sequences</taxon>
        <taxon>metagenomes</taxon>
        <taxon>ecological metagenomes</taxon>
    </lineage>
</organism>
<gene>
    <name evidence="1" type="ORF">SDC9_102654</name>
</gene>
<comment type="caution">
    <text evidence="1">The sequence shown here is derived from an EMBL/GenBank/DDBJ whole genome shotgun (WGS) entry which is preliminary data.</text>
</comment>
<proteinExistence type="predicted"/>
<reference evidence="1" key="1">
    <citation type="submission" date="2019-08" db="EMBL/GenBank/DDBJ databases">
        <authorList>
            <person name="Kucharzyk K."/>
            <person name="Murdoch R.W."/>
            <person name="Higgins S."/>
            <person name="Loffler F."/>
        </authorList>
    </citation>
    <scope>NUCLEOTIDE SEQUENCE</scope>
</reference>